<name>A0A0D7K7Z7_9BURK</name>
<comment type="caution">
    <text evidence="1">The sequence shown here is derived from an EMBL/GenBank/DDBJ whole genome shotgun (WGS) entry which is preliminary data.</text>
</comment>
<gene>
    <name evidence="2" type="ORF">BDD18_1084</name>
    <name evidence="1" type="ORF">RP29_17505</name>
</gene>
<sequence>MPASRTFLSQSFQSFGDISRFLREGVADEDSRQLRDSLGALSNAIEEAVRIRRTSTDTQLIHRTATALFQGVREHQRLLTGLGSGWHTLYEFGVYQRALWELGQSVSTWKEALELRHSSETEHFDKFELLAWRTLGEALLLIDMYEQGSRGEGGAEPPVPSRSRSWWQRALRWLGR</sequence>
<evidence type="ECO:0000313" key="3">
    <source>
        <dbReference type="Proteomes" id="UP000032566"/>
    </source>
</evidence>
<proteinExistence type="predicted"/>
<protein>
    <submittedName>
        <fullName evidence="1">Uncharacterized protein</fullName>
    </submittedName>
</protein>
<organism evidence="1 3">
    <name type="scientific">Acidovorax temperans</name>
    <dbReference type="NCBI Taxonomy" id="80878"/>
    <lineage>
        <taxon>Bacteria</taxon>
        <taxon>Pseudomonadati</taxon>
        <taxon>Pseudomonadota</taxon>
        <taxon>Betaproteobacteria</taxon>
        <taxon>Burkholderiales</taxon>
        <taxon>Comamonadaceae</taxon>
        <taxon>Acidovorax</taxon>
    </lineage>
</organism>
<evidence type="ECO:0000313" key="2">
    <source>
        <dbReference type="EMBL" id="TQN07929.1"/>
    </source>
</evidence>
<evidence type="ECO:0000313" key="1">
    <source>
        <dbReference type="EMBL" id="KJA09263.1"/>
    </source>
</evidence>
<reference evidence="1 3" key="1">
    <citation type="submission" date="2014-12" db="EMBL/GenBank/DDBJ databases">
        <title>Isolation of bacteria from lake water.</title>
        <authorList>
            <person name="Sheng K.-Y."/>
            <person name="Chin P.-S."/>
            <person name="Chan K.-G."/>
            <person name="Tan G.S."/>
        </authorList>
    </citation>
    <scope>NUCLEOTIDE SEQUENCE [LARGE SCALE GENOMIC DNA]</scope>
    <source>
        <strain evidence="1 3">KY4</strain>
    </source>
</reference>
<accession>A0A0D7K7Z7</accession>
<keyword evidence="3" id="KW-1185">Reference proteome</keyword>
<dbReference type="AlphaFoldDB" id="A0A0D7K7Z7"/>
<dbReference type="STRING" id="80878.RP29_17505"/>
<dbReference type="EMBL" id="VFPV01000001">
    <property type="protein sequence ID" value="TQN07929.1"/>
    <property type="molecule type" value="Genomic_DNA"/>
</dbReference>
<dbReference type="PATRIC" id="fig|80878.5.peg.3434"/>
<evidence type="ECO:0000313" key="4">
    <source>
        <dbReference type="Proteomes" id="UP000316993"/>
    </source>
</evidence>
<dbReference type="Proteomes" id="UP000316993">
    <property type="component" value="Unassembled WGS sequence"/>
</dbReference>
<dbReference type="RefSeq" id="WP_044401661.1">
    <property type="nucleotide sequence ID" value="NZ_CP117193.1"/>
</dbReference>
<dbReference type="Proteomes" id="UP000032566">
    <property type="component" value="Unassembled WGS sequence"/>
</dbReference>
<dbReference type="OrthoDB" id="8808478at2"/>
<dbReference type="EMBL" id="JXYQ01000068">
    <property type="protein sequence ID" value="KJA09263.1"/>
    <property type="molecule type" value="Genomic_DNA"/>
</dbReference>
<reference evidence="2 4" key="2">
    <citation type="submission" date="2019-06" db="EMBL/GenBank/DDBJ databases">
        <title>Genomic Encyclopedia of Archaeal and Bacterial Type Strains, Phase II (KMG-II): from individual species to whole genera.</title>
        <authorList>
            <person name="Goeker M."/>
        </authorList>
    </citation>
    <scope>NUCLEOTIDE SEQUENCE [LARGE SCALE GENOMIC DNA]</scope>
    <source>
        <strain evidence="2 4">DSM 7270</strain>
    </source>
</reference>